<evidence type="ECO:0000256" key="9">
    <source>
        <dbReference type="SAM" id="Phobius"/>
    </source>
</evidence>
<evidence type="ECO:0000256" key="7">
    <source>
        <dbReference type="ARBA" id="ARBA00023136"/>
    </source>
</evidence>
<keyword evidence="3" id="KW-0808">Transferase</keyword>
<feature type="transmembrane region" description="Helical" evidence="9">
    <location>
        <begin position="413"/>
        <end position="431"/>
    </location>
</feature>
<evidence type="ECO:0000256" key="6">
    <source>
        <dbReference type="ARBA" id="ARBA00022989"/>
    </source>
</evidence>
<name>A0A8S4R7T0_9NEOP</name>
<evidence type="ECO:0000256" key="2">
    <source>
        <dbReference type="ARBA" id="ARBA00009010"/>
    </source>
</evidence>
<protein>
    <submittedName>
        <fullName evidence="10">Jg15505 protein</fullName>
    </submittedName>
</protein>
<dbReference type="AlphaFoldDB" id="A0A8S4R7T0"/>
<evidence type="ECO:0000256" key="1">
    <source>
        <dbReference type="ARBA" id="ARBA00004477"/>
    </source>
</evidence>
<dbReference type="PANTHER" id="PTHR10408">
    <property type="entry name" value="STEROL O-ACYLTRANSFERASE"/>
    <property type="match status" value="1"/>
</dbReference>
<dbReference type="Pfam" id="PF03062">
    <property type="entry name" value="MBOAT"/>
    <property type="match status" value="1"/>
</dbReference>
<feature type="transmembrane region" description="Helical" evidence="9">
    <location>
        <begin position="470"/>
        <end position="487"/>
    </location>
</feature>
<keyword evidence="8" id="KW-0012">Acyltransferase</keyword>
<dbReference type="OrthoDB" id="10039049at2759"/>
<proteinExistence type="inferred from homology"/>
<dbReference type="PANTHER" id="PTHR10408:SF8">
    <property type="entry name" value="O-ACYLTRANSFERASE"/>
    <property type="match status" value="1"/>
</dbReference>
<feature type="transmembrane region" description="Helical" evidence="9">
    <location>
        <begin position="289"/>
        <end position="310"/>
    </location>
</feature>
<keyword evidence="11" id="KW-1185">Reference proteome</keyword>
<evidence type="ECO:0000256" key="8">
    <source>
        <dbReference type="ARBA" id="ARBA00023315"/>
    </source>
</evidence>
<keyword evidence="5" id="KW-0256">Endoplasmic reticulum</keyword>
<dbReference type="GO" id="GO:0008203">
    <property type="term" value="P:cholesterol metabolic process"/>
    <property type="evidence" value="ECO:0007669"/>
    <property type="project" value="TreeGrafter"/>
</dbReference>
<dbReference type="InterPro" id="IPR014371">
    <property type="entry name" value="Oat_ACAT_DAG_ARE"/>
</dbReference>
<evidence type="ECO:0000256" key="3">
    <source>
        <dbReference type="ARBA" id="ARBA00022679"/>
    </source>
</evidence>
<keyword evidence="6 9" id="KW-1133">Transmembrane helix</keyword>
<evidence type="ECO:0000313" key="10">
    <source>
        <dbReference type="EMBL" id="CAH2232759.1"/>
    </source>
</evidence>
<reference evidence="10" key="1">
    <citation type="submission" date="2022-03" db="EMBL/GenBank/DDBJ databases">
        <authorList>
            <person name="Lindestad O."/>
        </authorList>
    </citation>
    <scope>NUCLEOTIDE SEQUENCE</scope>
</reference>
<feature type="transmembrane region" description="Helical" evidence="9">
    <location>
        <begin position="113"/>
        <end position="135"/>
    </location>
</feature>
<accession>A0A8S4R7T0</accession>
<feature type="transmembrane region" description="Helical" evidence="9">
    <location>
        <begin position="156"/>
        <end position="174"/>
    </location>
</feature>
<sequence length="532" mass="60810">MCVLSKISLASTVKENIVRKPACLRVLFVVLKDVESANPHYASVVDYGPSHCVGDPCPVVGRERKEMSQRRIRGVTGTQNGNVAQEEKHNSPEFTYRESPLTVLLEHSLHIRAIYHIFVVILLVLLCDTVIYDLIERGKINIGVTSVLRGFGDIRRGVKLWLFELAVALAFYPALRIYGLVRNIIKHHASLCKIWAVFGILCVVGLELVLVAVPVRDLANTYLALASSAVVTCEMFRFVMKICAAAVACAPRCHSGNEPLPTISQYVYFLFAPTLIYRDEYPRTKKIRWGVVVFHFLEVSAIIFYNSFLWERFILPYWSDYGKEAQVEAGTVVRGMFACVLPGVISFLCGFYCLLHAWHNAFAEMLTFGDRLFYEDWWTQSRFSSYYRAWNRIVHAWLRDHIYRPLAPRAGRAVSTLLVFLVSAAAHEVILALSFGFFYPVLMVEFGVFGLLMLPLTANSSRRYPNTSNLMMWLSFFIGNGLLWSLYTMEYFSRKNCPVSEDDSFFVPKSWSCPEIVLKPNWTFQNPFYIIY</sequence>
<comment type="similarity">
    <text evidence="2">Belongs to the membrane-bound acyltransferase family. Sterol o-acyltransferase subfamily.</text>
</comment>
<feature type="transmembrane region" description="Helical" evidence="9">
    <location>
        <begin position="335"/>
        <end position="355"/>
    </location>
</feature>
<comment type="subcellular location">
    <subcellularLocation>
        <location evidence="1">Endoplasmic reticulum membrane</location>
        <topology evidence="1">Multi-pass membrane protein</topology>
    </subcellularLocation>
</comment>
<dbReference type="Proteomes" id="UP000838756">
    <property type="component" value="Unassembled WGS sequence"/>
</dbReference>
<dbReference type="GO" id="GO:0008374">
    <property type="term" value="F:O-acyltransferase activity"/>
    <property type="evidence" value="ECO:0007669"/>
    <property type="project" value="InterPro"/>
</dbReference>
<evidence type="ECO:0000256" key="4">
    <source>
        <dbReference type="ARBA" id="ARBA00022692"/>
    </source>
</evidence>
<feature type="transmembrane region" description="Helical" evidence="9">
    <location>
        <begin position="194"/>
        <end position="215"/>
    </location>
</feature>
<comment type="caution">
    <text evidence="10">The sequence shown here is derived from an EMBL/GenBank/DDBJ whole genome shotgun (WGS) entry which is preliminary data.</text>
</comment>
<keyword evidence="4 9" id="KW-0812">Transmembrane</keyword>
<dbReference type="GO" id="GO:0005789">
    <property type="term" value="C:endoplasmic reticulum membrane"/>
    <property type="evidence" value="ECO:0007669"/>
    <property type="project" value="UniProtKB-SubCell"/>
</dbReference>
<evidence type="ECO:0000256" key="5">
    <source>
        <dbReference type="ARBA" id="ARBA00022824"/>
    </source>
</evidence>
<evidence type="ECO:0000313" key="11">
    <source>
        <dbReference type="Proteomes" id="UP000838756"/>
    </source>
</evidence>
<dbReference type="InterPro" id="IPR004299">
    <property type="entry name" value="MBOAT_fam"/>
</dbReference>
<organism evidence="10 11">
    <name type="scientific">Pararge aegeria aegeria</name>
    <dbReference type="NCBI Taxonomy" id="348720"/>
    <lineage>
        <taxon>Eukaryota</taxon>
        <taxon>Metazoa</taxon>
        <taxon>Ecdysozoa</taxon>
        <taxon>Arthropoda</taxon>
        <taxon>Hexapoda</taxon>
        <taxon>Insecta</taxon>
        <taxon>Pterygota</taxon>
        <taxon>Neoptera</taxon>
        <taxon>Endopterygota</taxon>
        <taxon>Lepidoptera</taxon>
        <taxon>Glossata</taxon>
        <taxon>Ditrysia</taxon>
        <taxon>Papilionoidea</taxon>
        <taxon>Nymphalidae</taxon>
        <taxon>Satyrinae</taxon>
        <taxon>Satyrini</taxon>
        <taxon>Parargina</taxon>
        <taxon>Pararge</taxon>
    </lineage>
</organism>
<keyword evidence="7 9" id="KW-0472">Membrane</keyword>
<dbReference type="EMBL" id="CAKXAJ010024915">
    <property type="protein sequence ID" value="CAH2232759.1"/>
    <property type="molecule type" value="Genomic_DNA"/>
</dbReference>
<gene>
    <name evidence="10" type="primary">jg15505</name>
    <name evidence="10" type="ORF">PAEG_LOCUS10973</name>
</gene>